<dbReference type="Gene3D" id="3.40.50.720">
    <property type="entry name" value="NAD(P)-binding Rossmann-like Domain"/>
    <property type="match status" value="1"/>
</dbReference>
<evidence type="ECO:0000256" key="2">
    <source>
        <dbReference type="ARBA" id="ARBA00023002"/>
    </source>
</evidence>
<accession>A0ABM0K8Q5</accession>
<dbReference type="Proteomes" id="UP000694888">
    <property type="component" value="Unplaced"/>
</dbReference>
<dbReference type="RefSeq" id="XP_005111496.2">
    <property type="nucleotide sequence ID" value="XM_005111439.3"/>
</dbReference>
<keyword evidence="4" id="KW-1185">Reference proteome</keyword>
<dbReference type="GeneID" id="101856064"/>
<keyword evidence="2" id="KW-0560">Oxidoreductase</keyword>
<dbReference type="SUPFAM" id="SSF55347">
    <property type="entry name" value="Glyceraldehyde-3-phosphate dehydrogenase-like, C-terminal domain"/>
    <property type="match status" value="1"/>
</dbReference>
<dbReference type="InterPro" id="IPR055170">
    <property type="entry name" value="GFO_IDH_MocA-like_dom"/>
</dbReference>
<evidence type="ECO:0000313" key="5">
    <source>
        <dbReference type="RefSeq" id="XP_005111496.2"/>
    </source>
</evidence>
<feature type="domain" description="GFO/IDH/MocA-like oxidoreductase" evidence="3">
    <location>
        <begin position="1"/>
        <end position="70"/>
    </location>
</feature>
<name>A0ABM0K8Q5_APLCA</name>
<reference evidence="5" key="1">
    <citation type="submission" date="2025-08" db="UniProtKB">
        <authorList>
            <consortium name="RefSeq"/>
        </authorList>
    </citation>
    <scope>IDENTIFICATION</scope>
</reference>
<dbReference type="Gene3D" id="3.30.360.10">
    <property type="entry name" value="Dihydrodipicolinate Reductase, domain 2"/>
    <property type="match status" value="1"/>
</dbReference>
<dbReference type="PANTHER" id="PTHR42840:SF3">
    <property type="entry name" value="BINDING ROSSMANN FOLD OXIDOREDUCTASE, PUTATIVE (AFU_ORTHOLOGUE AFUA_2G10240)-RELATED"/>
    <property type="match status" value="1"/>
</dbReference>
<comment type="similarity">
    <text evidence="1">Belongs to the Gfo/Idh/MocA family.</text>
</comment>
<dbReference type="PANTHER" id="PTHR42840">
    <property type="entry name" value="NAD(P)-BINDING ROSSMANN-FOLD SUPERFAMILY PROTEIN-RELATED"/>
    <property type="match status" value="1"/>
</dbReference>
<organism evidence="4 5">
    <name type="scientific">Aplysia californica</name>
    <name type="common">California sea hare</name>
    <dbReference type="NCBI Taxonomy" id="6500"/>
    <lineage>
        <taxon>Eukaryota</taxon>
        <taxon>Metazoa</taxon>
        <taxon>Spiralia</taxon>
        <taxon>Lophotrochozoa</taxon>
        <taxon>Mollusca</taxon>
        <taxon>Gastropoda</taxon>
        <taxon>Heterobranchia</taxon>
        <taxon>Euthyneura</taxon>
        <taxon>Tectipleura</taxon>
        <taxon>Aplysiida</taxon>
        <taxon>Aplysioidea</taxon>
        <taxon>Aplysiidae</taxon>
        <taxon>Aplysia</taxon>
    </lineage>
</organism>
<evidence type="ECO:0000259" key="3">
    <source>
        <dbReference type="Pfam" id="PF22725"/>
    </source>
</evidence>
<evidence type="ECO:0000313" key="4">
    <source>
        <dbReference type="Proteomes" id="UP000694888"/>
    </source>
</evidence>
<dbReference type="Pfam" id="PF22725">
    <property type="entry name" value="GFO_IDH_MocA_C3"/>
    <property type="match status" value="1"/>
</dbReference>
<sequence>MALWMTGSPATRVYASGQAFHPDVREAGDLDLVVVTIEHASGAVTVIDNGRRCSHGYDQRLEAICDDGSYVVTNRPTQQTYRHSPQVSAAPHIDQGFDTRYPEAYATEMEHFLDIMAGGQNPRVSKGGTP</sequence>
<gene>
    <name evidence="5" type="primary">LOC101856064</name>
</gene>
<evidence type="ECO:0000256" key="1">
    <source>
        <dbReference type="ARBA" id="ARBA00010928"/>
    </source>
</evidence>
<protein>
    <submittedName>
        <fullName evidence="5">Uncharacterized oxidoreductase YrbE</fullName>
    </submittedName>
</protein>
<proteinExistence type="inferred from homology"/>